<dbReference type="PANTHER" id="PTHR35526">
    <property type="entry name" value="ANTI-SIGMA-F FACTOR RSBW-RELATED"/>
    <property type="match status" value="1"/>
</dbReference>
<dbReference type="SUPFAM" id="SSF55874">
    <property type="entry name" value="ATPase domain of HSP90 chaperone/DNA topoisomerase II/histidine kinase"/>
    <property type="match status" value="1"/>
</dbReference>
<keyword evidence="1" id="KW-0418">Kinase</keyword>
<dbReference type="InterPro" id="IPR003594">
    <property type="entry name" value="HATPase_dom"/>
</dbReference>
<sequence length="151" mass="16831">MRIYSSGRREESAVFPGAETSAAEGRRWLRKILGDHPRRDDAVLLLSELLTNAVLHTTSTELHATVLIDWDAVIHLKVADQGAPTSPCLCRPQPDPLTESGRGIHLVRNLSHRWGFLKDTTGCVVWLTLDPHNPPDPPTSHRAVYQEARCD</sequence>
<accession>A0A7X0IFP0</accession>
<comment type="caution">
    <text evidence="3">The sequence shown here is derived from an EMBL/GenBank/DDBJ whole genome shotgun (WGS) entry which is preliminary data.</text>
</comment>
<name>A0A7X0IFP0_9ACTN</name>
<feature type="domain" description="Histidine kinase/HSP90-like ATPase" evidence="2">
    <location>
        <begin position="26"/>
        <end position="128"/>
    </location>
</feature>
<evidence type="ECO:0000259" key="2">
    <source>
        <dbReference type="Pfam" id="PF13581"/>
    </source>
</evidence>
<reference evidence="3 4" key="1">
    <citation type="submission" date="2020-08" db="EMBL/GenBank/DDBJ databases">
        <title>Sequencing the genomes of 1000 actinobacteria strains.</title>
        <authorList>
            <person name="Klenk H.-P."/>
        </authorList>
    </citation>
    <scope>NUCLEOTIDE SEQUENCE [LARGE SCALE GENOMIC DNA]</scope>
    <source>
        <strain evidence="3 4">DSM 44936</strain>
    </source>
</reference>
<dbReference type="Pfam" id="PF13581">
    <property type="entry name" value="HATPase_c_2"/>
    <property type="match status" value="1"/>
</dbReference>
<dbReference type="EMBL" id="JACHIU010000001">
    <property type="protein sequence ID" value="MBB6473709.1"/>
    <property type="molecule type" value="Genomic_DNA"/>
</dbReference>
<organism evidence="3 4">
    <name type="scientific">Sphaerisporangium rubeum</name>
    <dbReference type="NCBI Taxonomy" id="321317"/>
    <lineage>
        <taxon>Bacteria</taxon>
        <taxon>Bacillati</taxon>
        <taxon>Actinomycetota</taxon>
        <taxon>Actinomycetes</taxon>
        <taxon>Streptosporangiales</taxon>
        <taxon>Streptosporangiaceae</taxon>
        <taxon>Sphaerisporangium</taxon>
    </lineage>
</organism>
<dbReference type="PANTHER" id="PTHR35526:SF3">
    <property type="entry name" value="ANTI-SIGMA-F FACTOR RSBW"/>
    <property type="match status" value="1"/>
</dbReference>
<dbReference type="Proteomes" id="UP000555564">
    <property type="component" value="Unassembled WGS sequence"/>
</dbReference>
<protein>
    <submittedName>
        <fullName evidence="3">Anti-sigma regulatory factor (Ser/Thr protein kinase)</fullName>
    </submittedName>
</protein>
<dbReference type="AlphaFoldDB" id="A0A7X0IFP0"/>
<evidence type="ECO:0000313" key="3">
    <source>
        <dbReference type="EMBL" id="MBB6473709.1"/>
    </source>
</evidence>
<keyword evidence="1" id="KW-0808">Transferase</keyword>
<evidence type="ECO:0000256" key="1">
    <source>
        <dbReference type="ARBA" id="ARBA00022527"/>
    </source>
</evidence>
<dbReference type="CDD" id="cd16936">
    <property type="entry name" value="HATPase_RsbW-like"/>
    <property type="match status" value="1"/>
</dbReference>
<dbReference type="InterPro" id="IPR036890">
    <property type="entry name" value="HATPase_C_sf"/>
</dbReference>
<evidence type="ECO:0000313" key="4">
    <source>
        <dbReference type="Proteomes" id="UP000555564"/>
    </source>
</evidence>
<dbReference type="InterPro" id="IPR050267">
    <property type="entry name" value="Anti-sigma-factor_SerPK"/>
</dbReference>
<proteinExistence type="predicted"/>
<gene>
    <name evidence="3" type="ORF">BJ992_003140</name>
</gene>
<dbReference type="Gene3D" id="3.30.565.10">
    <property type="entry name" value="Histidine kinase-like ATPase, C-terminal domain"/>
    <property type="match status" value="1"/>
</dbReference>
<keyword evidence="4" id="KW-1185">Reference proteome</keyword>
<dbReference type="RefSeq" id="WP_184981653.1">
    <property type="nucleotide sequence ID" value="NZ_BAAALO010000035.1"/>
</dbReference>
<keyword evidence="1" id="KW-0723">Serine/threonine-protein kinase</keyword>
<dbReference type="GO" id="GO:0004674">
    <property type="term" value="F:protein serine/threonine kinase activity"/>
    <property type="evidence" value="ECO:0007669"/>
    <property type="project" value="UniProtKB-KW"/>
</dbReference>